<sequence>MGLAAKAVAIEEDEDNVNADNKDYYKAEEAEEDEATTAKVELLFKFSYGLSFRVLYGTKTHTDIYKLYASRITSSFERYGQLSLVNNLLQDPDRDSIVFNKDNYLVLDIALADDNFISRLIKQWRYSNCYYSNFSKTCFFTRLDNPKDYYKLSNEIARSTLTTKLWKSRGKDKLNLYSASVSKQASSQIYNIKAIVWVKEYNLREGQYTKLKVGI</sequence>
<proteinExistence type="predicted"/>
<evidence type="ECO:0000313" key="2">
    <source>
        <dbReference type="Proteomes" id="UP000016933"/>
    </source>
</evidence>
<dbReference type="AlphaFoldDB" id="M2WHL5"/>
<reference evidence="2" key="1">
    <citation type="journal article" date="2012" name="PLoS Genet.">
        <title>The genomes of the fungal plant pathogens Cladosporium fulvum and Dothistroma septosporum reveal adaptation to different hosts and lifestyles but also signatures of common ancestry.</title>
        <authorList>
            <person name="de Wit P.J.G.M."/>
            <person name="van der Burgt A."/>
            <person name="Oekmen B."/>
            <person name="Stergiopoulos I."/>
            <person name="Abd-Elsalam K.A."/>
            <person name="Aerts A.L."/>
            <person name="Bahkali A.H."/>
            <person name="Beenen H.G."/>
            <person name="Chettri P."/>
            <person name="Cox M.P."/>
            <person name="Datema E."/>
            <person name="de Vries R.P."/>
            <person name="Dhillon B."/>
            <person name="Ganley A.R."/>
            <person name="Griffiths S.A."/>
            <person name="Guo Y."/>
            <person name="Hamelin R.C."/>
            <person name="Henrissat B."/>
            <person name="Kabir M.S."/>
            <person name="Jashni M.K."/>
            <person name="Kema G."/>
            <person name="Klaubauf S."/>
            <person name="Lapidus A."/>
            <person name="Levasseur A."/>
            <person name="Lindquist E."/>
            <person name="Mehrabi R."/>
            <person name="Ohm R.A."/>
            <person name="Owen T.J."/>
            <person name="Salamov A."/>
            <person name="Schwelm A."/>
            <person name="Schijlen E."/>
            <person name="Sun H."/>
            <person name="van den Burg H.A."/>
            <person name="van Ham R.C.H.J."/>
            <person name="Zhang S."/>
            <person name="Goodwin S.B."/>
            <person name="Grigoriev I.V."/>
            <person name="Collemare J."/>
            <person name="Bradshaw R.E."/>
        </authorList>
    </citation>
    <scope>NUCLEOTIDE SEQUENCE [LARGE SCALE GENOMIC DNA]</scope>
    <source>
        <strain evidence="2">NZE10 / CBS 128990</strain>
    </source>
</reference>
<dbReference type="HOGENOM" id="CLU_1283224_0_0_1"/>
<accession>M2WHL5</accession>
<evidence type="ECO:0000313" key="1">
    <source>
        <dbReference type="EMBL" id="EME38092.1"/>
    </source>
</evidence>
<dbReference type="Proteomes" id="UP000016933">
    <property type="component" value="Unassembled WGS sequence"/>
</dbReference>
<protein>
    <submittedName>
        <fullName evidence="1">Uncharacterized protein</fullName>
    </submittedName>
</protein>
<gene>
    <name evidence="1" type="ORF">DOTSEDRAFT_48793</name>
</gene>
<reference evidence="1 2" key="2">
    <citation type="journal article" date="2012" name="PLoS Pathog.">
        <title>Diverse lifestyles and strategies of plant pathogenesis encoded in the genomes of eighteen Dothideomycetes fungi.</title>
        <authorList>
            <person name="Ohm R.A."/>
            <person name="Feau N."/>
            <person name="Henrissat B."/>
            <person name="Schoch C.L."/>
            <person name="Horwitz B.A."/>
            <person name="Barry K.W."/>
            <person name="Condon B.J."/>
            <person name="Copeland A.C."/>
            <person name="Dhillon B."/>
            <person name="Glaser F."/>
            <person name="Hesse C.N."/>
            <person name="Kosti I."/>
            <person name="LaButti K."/>
            <person name="Lindquist E.A."/>
            <person name="Lucas S."/>
            <person name="Salamov A.A."/>
            <person name="Bradshaw R.E."/>
            <person name="Ciuffetti L."/>
            <person name="Hamelin R.C."/>
            <person name="Kema G.H.J."/>
            <person name="Lawrence C."/>
            <person name="Scott J.A."/>
            <person name="Spatafora J.W."/>
            <person name="Turgeon B.G."/>
            <person name="de Wit P.J.G.M."/>
            <person name="Zhong S."/>
            <person name="Goodwin S.B."/>
            <person name="Grigoriev I.V."/>
        </authorList>
    </citation>
    <scope>NUCLEOTIDE SEQUENCE [LARGE SCALE GENOMIC DNA]</scope>
    <source>
        <strain evidence="2">NZE10 / CBS 128990</strain>
    </source>
</reference>
<keyword evidence="2" id="KW-1185">Reference proteome</keyword>
<organism evidence="1 2">
    <name type="scientific">Dothistroma septosporum (strain NZE10 / CBS 128990)</name>
    <name type="common">Red band needle blight fungus</name>
    <name type="synonym">Mycosphaerella pini</name>
    <dbReference type="NCBI Taxonomy" id="675120"/>
    <lineage>
        <taxon>Eukaryota</taxon>
        <taxon>Fungi</taxon>
        <taxon>Dikarya</taxon>
        <taxon>Ascomycota</taxon>
        <taxon>Pezizomycotina</taxon>
        <taxon>Dothideomycetes</taxon>
        <taxon>Dothideomycetidae</taxon>
        <taxon>Mycosphaerellales</taxon>
        <taxon>Mycosphaerellaceae</taxon>
        <taxon>Dothistroma</taxon>
    </lineage>
</organism>
<name>M2WHL5_DOTSN</name>
<dbReference type="EMBL" id="KB446548">
    <property type="protein sequence ID" value="EME38092.1"/>
    <property type="molecule type" value="Genomic_DNA"/>
</dbReference>